<organism evidence="2 3">
    <name type="scientific">Melanomma pulvis-pyrius CBS 109.77</name>
    <dbReference type="NCBI Taxonomy" id="1314802"/>
    <lineage>
        <taxon>Eukaryota</taxon>
        <taxon>Fungi</taxon>
        <taxon>Dikarya</taxon>
        <taxon>Ascomycota</taxon>
        <taxon>Pezizomycotina</taxon>
        <taxon>Dothideomycetes</taxon>
        <taxon>Pleosporomycetidae</taxon>
        <taxon>Pleosporales</taxon>
        <taxon>Melanommataceae</taxon>
        <taxon>Melanomma</taxon>
    </lineage>
</organism>
<feature type="compositionally biased region" description="Acidic residues" evidence="1">
    <location>
        <begin position="1"/>
        <end position="17"/>
    </location>
</feature>
<accession>A0A6A6XNB9</accession>
<protein>
    <submittedName>
        <fullName evidence="2">Uncharacterized protein</fullName>
    </submittedName>
</protein>
<feature type="region of interest" description="Disordered" evidence="1">
    <location>
        <begin position="128"/>
        <end position="151"/>
    </location>
</feature>
<dbReference type="AlphaFoldDB" id="A0A6A6XNB9"/>
<evidence type="ECO:0000313" key="2">
    <source>
        <dbReference type="EMBL" id="KAF2797839.1"/>
    </source>
</evidence>
<gene>
    <name evidence="2" type="ORF">K505DRAFT_322282</name>
</gene>
<name>A0A6A6XNB9_9PLEO</name>
<feature type="compositionally biased region" description="Basic and acidic residues" evidence="1">
    <location>
        <begin position="128"/>
        <end position="143"/>
    </location>
</feature>
<keyword evidence="3" id="KW-1185">Reference proteome</keyword>
<proteinExistence type="predicted"/>
<evidence type="ECO:0000313" key="3">
    <source>
        <dbReference type="Proteomes" id="UP000799757"/>
    </source>
</evidence>
<feature type="region of interest" description="Disordered" evidence="1">
    <location>
        <begin position="1"/>
        <end position="20"/>
    </location>
</feature>
<dbReference type="Proteomes" id="UP000799757">
    <property type="component" value="Unassembled WGS sequence"/>
</dbReference>
<reference evidence="2" key="1">
    <citation type="journal article" date="2020" name="Stud. Mycol.">
        <title>101 Dothideomycetes genomes: a test case for predicting lifestyles and emergence of pathogens.</title>
        <authorList>
            <person name="Haridas S."/>
            <person name="Albert R."/>
            <person name="Binder M."/>
            <person name="Bloem J."/>
            <person name="Labutti K."/>
            <person name="Salamov A."/>
            <person name="Andreopoulos B."/>
            <person name="Baker S."/>
            <person name="Barry K."/>
            <person name="Bills G."/>
            <person name="Bluhm B."/>
            <person name="Cannon C."/>
            <person name="Castanera R."/>
            <person name="Culley D."/>
            <person name="Daum C."/>
            <person name="Ezra D."/>
            <person name="Gonzalez J."/>
            <person name="Henrissat B."/>
            <person name="Kuo A."/>
            <person name="Liang C."/>
            <person name="Lipzen A."/>
            <person name="Lutzoni F."/>
            <person name="Magnuson J."/>
            <person name="Mondo S."/>
            <person name="Nolan M."/>
            <person name="Ohm R."/>
            <person name="Pangilinan J."/>
            <person name="Park H.-J."/>
            <person name="Ramirez L."/>
            <person name="Alfaro M."/>
            <person name="Sun H."/>
            <person name="Tritt A."/>
            <person name="Yoshinaga Y."/>
            <person name="Zwiers L.-H."/>
            <person name="Turgeon B."/>
            <person name="Goodwin S."/>
            <person name="Spatafora J."/>
            <person name="Crous P."/>
            <person name="Grigoriev I."/>
        </authorList>
    </citation>
    <scope>NUCLEOTIDE SEQUENCE</scope>
    <source>
        <strain evidence="2">CBS 109.77</strain>
    </source>
</reference>
<dbReference type="EMBL" id="MU001797">
    <property type="protein sequence ID" value="KAF2797839.1"/>
    <property type="molecule type" value="Genomic_DNA"/>
</dbReference>
<evidence type="ECO:0000256" key="1">
    <source>
        <dbReference type="SAM" id="MobiDB-lite"/>
    </source>
</evidence>
<sequence length="200" mass="23425">MREAFESEMSEQMEQEDTITKLTKEKEDLVRQLIESESRANQFQAAWRRARDAEAQTAEEKLAVEREMELLQRELAEKETQRNARVVEISTLHGQLNEEKTQRIRAEQKAETLSHQINMERKIRGQVDDRLGKERKLRKEAEGKSNASTLETNNKLHKAKELFVYCKELLEAQFKYSPGRMRDSVLKALNEDFGELKGEE</sequence>